<protein>
    <submittedName>
        <fullName evidence="1">Uncharacterized protein</fullName>
    </submittedName>
</protein>
<keyword evidence="2" id="KW-1185">Reference proteome</keyword>
<sequence>MQGGGRLWQLNQWFIRPNEEGRTRNYILGELTADKLREMWNNNNSQPLEIGFKDWGTNTPYEVDPRSVLEVAEWCYGAPAATVGDYNNNNEWNIDYSNRQERDVEIDNKTAAIPTDGETNQWAKQCYPDGWKWIFYYVDRQQQMAGLLQQLLQKQADLRPRTEQPAFYDSMNATSQAMLKVAEGLRTISDVCSAIKGSVDMFGMAASDAYNNLCAGESVECKLNIGELWTAASAVRMPSVPISS</sequence>
<comment type="caution">
    <text evidence="1">The sequence shown here is derived from an EMBL/GenBank/DDBJ whole genome shotgun (WGS) entry which is preliminary data.</text>
</comment>
<gene>
    <name evidence="1" type="ORF">LTS18_010705</name>
</gene>
<name>A0ACC3DL26_9PEZI</name>
<organism evidence="1 2">
    <name type="scientific">Coniosporium uncinatum</name>
    <dbReference type="NCBI Taxonomy" id="93489"/>
    <lineage>
        <taxon>Eukaryota</taxon>
        <taxon>Fungi</taxon>
        <taxon>Dikarya</taxon>
        <taxon>Ascomycota</taxon>
        <taxon>Pezizomycotina</taxon>
        <taxon>Dothideomycetes</taxon>
        <taxon>Dothideomycetes incertae sedis</taxon>
        <taxon>Coniosporium</taxon>
    </lineage>
</organism>
<accession>A0ACC3DL26</accession>
<dbReference type="EMBL" id="JAWDJW010003010">
    <property type="protein sequence ID" value="KAK3077293.1"/>
    <property type="molecule type" value="Genomic_DNA"/>
</dbReference>
<proteinExistence type="predicted"/>
<evidence type="ECO:0000313" key="1">
    <source>
        <dbReference type="EMBL" id="KAK3077293.1"/>
    </source>
</evidence>
<evidence type="ECO:0000313" key="2">
    <source>
        <dbReference type="Proteomes" id="UP001186974"/>
    </source>
</evidence>
<dbReference type="Proteomes" id="UP001186974">
    <property type="component" value="Unassembled WGS sequence"/>
</dbReference>
<reference evidence="1" key="1">
    <citation type="submission" date="2024-09" db="EMBL/GenBank/DDBJ databases">
        <title>Black Yeasts Isolated from many extreme environments.</title>
        <authorList>
            <person name="Coleine C."/>
            <person name="Stajich J.E."/>
            <person name="Selbmann L."/>
        </authorList>
    </citation>
    <scope>NUCLEOTIDE SEQUENCE</scope>
    <source>
        <strain evidence="1">CCFEE 5737</strain>
    </source>
</reference>